<dbReference type="CDD" id="cd05157">
    <property type="entry name" value="ETNK_euk"/>
    <property type="match status" value="1"/>
</dbReference>
<dbReference type="Gene3D" id="3.90.1200.10">
    <property type="match status" value="1"/>
</dbReference>
<dbReference type="GO" id="GO:0004305">
    <property type="term" value="F:ethanolamine kinase activity"/>
    <property type="evidence" value="ECO:0007669"/>
    <property type="project" value="UniProtKB-EC"/>
</dbReference>
<keyword evidence="1" id="KW-0444">Lipid biosynthesis</keyword>
<keyword evidence="1" id="KW-0443">Lipid metabolism</keyword>
<proteinExistence type="inferred from homology"/>
<reference evidence="6 7" key="1">
    <citation type="submission" date="2024-05" db="EMBL/GenBank/DDBJ databases">
        <title>Genetic variation in Jamaican populations of the coffee berry borer (Hypothenemus hampei).</title>
        <authorList>
            <person name="Errbii M."/>
            <person name="Myrie A."/>
        </authorList>
    </citation>
    <scope>NUCLEOTIDE SEQUENCE [LARGE SCALE GENOMIC DNA]</scope>
    <source>
        <strain evidence="6">JA-Hopewell-2020-01-JO</strain>
        <tissue evidence="6">Whole body</tissue>
    </source>
</reference>
<dbReference type="Pfam" id="PF01633">
    <property type="entry name" value="Choline_kinase"/>
    <property type="match status" value="1"/>
</dbReference>
<dbReference type="SUPFAM" id="SSF56112">
    <property type="entry name" value="Protein kinase-like (PK-like)"/>
    <property type="match status" value="1"/>
</dbReference>
<organism evidence="6 7">
    <name type="scientific">Hypothenemus hampei</name>
    <name type="common">Coffee berry borer</name>
    <dbReference type="NCBI Taxonomy" id="57062"/>
    <lineage>
        <taxon>Eukaryota</taxon>
        <taxon>Metazoa</taxon>
        <taxon>Ecdysozoa</taxon>
        <taxon>Arthropoda</taxon>
        <taxon>Hexapoda</taxon>
        <taxon>Insecta</taxon>
        <taxon>Pterygota</taxon>
        <taxon>Neoptera</taxon>
        <taxon>Endopterygota</taxon>
        <taxon>Coleoptera</taxon>
        <taxon>Polyphaga</taxon>
        <taxon>Cucujiformia</taxon>
        <taxon>Curculionidae</taxon>
        <taxon>Scolytinae</taxon>
        <taxon>Hypothenemus</taxon>
    </lineage>
</organism>
<comment type="similarity">
    <text evidence="4">Belongs to the choline/ethanolamine kinase family.</text>
</comment>
<evidence type="ECO:0000313" key="6">
    <source>
        <dbReference type="EMBL" id="KAL1505816.1"/>
    </source>
</evidence>
<dbReference type="InterPro" id="IPR011009">
    <property type="entry name" value="Kinase-like_dom_sf"/>
</dbReference>
<gene>
    <name evidence="6" type="ORF">ABEB36_005291</name>
</gene>
<evidence type="ECO:0000256" key="4">
    <source>
        <dbReference type="ARBA" id="ARBA00038211"/>
    </source>
</evidence>
<protein>
    <recommendedName>
        <fullName evidence="5">ethanolamine kinase</fullName>
        <ecNumber evidence="5">2.7.1.82</ecNumber>
    </recommendedName>
</protein>
<dbReference type="EC" id="2.7.1.82" evidence="5"/>
<sequence>MENSDTDFEHIGVTVNENDLESGALKILRIIRPQWQMASIRFKLLTDGITNKLIGCLPDDAPEQETVLVRVYGNKTDLLIDRKAETRNILLLSKQGLAPNLYATFENGLAYRFQPGCTLNKETVRDPEIYSLVARKMAKLHKVKVEGVDEPKAFIWKKSRDFLNLVPEEFTLPKTQKRYKELGLPSQSELNEEIIELQTTLEKVETPIVFCHNDLLLGNVIFTQEDNDVTFIDYEYAAFNYQPYDIANHFAEFVGIDLLAIDYKIDFPSKEFQKDWIRIYLEEFNDGKPTEEAVENLYVNVIKFVLVTHLFWGIWALIQAEHSTIDFDYLRFAQVRLNEYFSKKKEYLALKPATENVNSS</sequence>
<evidence type="ECO:0000256" key="1">
    <source>
        <dbReference type="ARBA" id="ARBA00023209"/>
    </source>
</evidence>
<evidence type="ECO:0000256" key="3">
    <source>
        <dbReference type="ARBA" id="ARBA00037883"/>
    </source>
</evidence>
<comment type="caution">
    <text evidence="6">The sequence shown here is derived from an EMBL/GenBank/DDBJ whole genome shotgun (WGS) entry which is preliminary data.</text>
</comment>
<dbReference type="PANTHER" id="PTHR22603">
    <property type="entry name" value="CHOLINE/ETHANOALAMINE KINASE"/>
    <property type="match status" value="1"/>
</dbReference>
<comment type="pathway">
    <text evidence="3">Phospholipid metabolism; phosphatidylethanolamine biosynthesis; phosphatidylethanolamine from ethanolamine: step 1/3.</text>
</comment>
<keyword evidence="1" id="KW-0594">Phospholipid biosynthesis</keyword>
<keyword evidence="7" id="KW-1185">Reference proteome</keyword>
<dbReference type="Proteomes" id="UP001566132">
    <property type="component" value="Unassembled WGS sequence"/>
</dbReference>
<dbReference type="AlphaFoldDB" id="A0ABD1EYC2"/>
<dbReference type="EMBL" id="JBDJPC010000004">
    <property type="protein sequence ID" value="KAL1505816.1"/>
    <property type="molecule type" value="Genomic_DNA"/>
</dbReference>
<keyword evidence="2" id="KW-1208">Phospholipid metabolism</keyword>
<dbReference type="PANTHER" id="PTHR22603:SF66">
    <property type="entry name" value="ETHANOLAMINE KINASE"/>
    <property type="match status" value="1"/>
</dbReference>
<dbReference type="GO" id="GO:0008654">
    <property type="term" value="P:phospholipid biosynthetic process"/>
    <property type="evidence" value="ECO:0007669"/>
    <property type="project" value="UniProtKB-KW"/>
</dbReference>
<dbReference type="Gene3D" id="3.30.200.20">
    <property type="entry name" value="Phosphorylase Kinase, domain 1"/>
    <property type="match status" value="1"/>
</dbReference>
<accession>A0ABD1EYC2</accession>
<name>A0ABD1EYC2_HYPHA</name>
<evidence type="ECO:0000256" key="2">
    <source>
        <dbReference type="ARBA" id="ARBA00023264"/>
    </source>
</evidence>
<evidence type="ECO:0000313" key="7">
    <source>
        <dbReference type="Proteomes" id="UP001566132"/>
    </source>
</evidence>
<evidence type="ECO:0000256" key="5">
    <source>
        <dbReference type="ARBA" id="ARBA00038874"/>
    </source>
</evidence>